<dbReference type="GO" id="GO:0006284">
    <property type="term" value="P:base-excision repair"/>
    <property type="evidence" value="ECO:0007669"/>
    <property type="project" value="InterPro"/>
</dbReference>
<dbReference type="Gene3D" id="1.10.8.50">
    <property type="match status" value="1"/>
</dbReference>
<dbReference type="SUPFAM" id="SSF46946">
    <property type="entry name" value="S13-like H2TH domain"/>
    <property type="match status" value="1"/>
</dbReference>
<dbReference type="PROSITE" id="PS51068">
    <property type="entry name" value="FPG_CAT"/>
    <property type="match status" value="1"/>
</dbReference>
<dbReference type="Gene3D" id="3.20.190.10">
    <property type="entry name" value="MutM-like, N-terminal"/>
    <property type="match status" value="1"/>
</dbReference>
<dbReference type="SMART" id="SM00898">
    <property type="entry name" value="Fapy_DNA_glyco"/>
    <property type="match status" value="1"/>
</dbReference>
<keyword evidence="6" id="KW-0234">DNA repair</keyword>
<keyword evidence="7" id="KW-0456">Lyase</keyword>
<gene>
    <name evidence="11" type="ORF">B5808_13230</name>
</gene>
<evidence type="ECO:0000256" key="4">
    <source>
        <dbReference type="ARBA" id="ARBA00022801"/>
    </source>
</evidence>
<reference evidence="11 12" key="1">
    <citation type="submission" date="2017-04" db="EMBL/GenBank/DDBJ databases">
        <authorList>
            <person name="Afonso C.L."/>
            <person name="Miller P.J."/>
            <person name="Scott M.A."/>
            <person name="Spackman E."/>
            <person name="Goraichik I."/>
            <person name="Dimitrov K.M."/>
            <person name="Suarez D.L."/>
            <person name="Swayne D.E."/>
        </authorList>
    </citation>
    <scope>NUCLEOTIDE SEQUENCE [LARGE SCALE GENOMIC DNA]</scope>
    <source>
        <strain evidence="12">XA(T)</strain>
    </source>
</reference>
<sequence>MPESPEVDALAGFLRENAVGARIEAVELIEFRALKTRARPLDELVGETVTAVRRFGKHLSLDTTGADLVISFGRAGWATWSDGTAPTDDAGSGQADGPAVLARLRFDGGRELAVTDAGDWLSLGLSVVDDPTEVSSIAKLGPDPSARGYSQADLDAVLVGRRKQLRALLQEQESLAGIGGAYSDEILFAARLDPLMHASDLTEGERARLFVALRQVLAEAFAACVGVPIDRQKAEKAARMRVHGRAGEPCPEGDGVVVDVPGTKGAGQYCPARQTR</sequence>
<evidence type="ECO:0000256" key="8">
    <source>
        <dbReference type="ARBA" id="ARBA00023268"/>
    </source>
</evidence>
<dbReference type="InterPro" id="IPR012319">
    <property type="entry name" value="FPG_cat"/>
</dbReference>
<dbReference type="GO" id="GO:0016829">
    <property type="term" value="F:lyase activity"/>
    <property type="evidence" value="ECO:0007669"/>
    <property type="project" value="UniProtKB-KW"/>
</dbReference>
<keyword evidence="12" id="KW-1185">Reference proteome</keyword>
<dbReference type="InterPro" id="IPR035937">
    <property type="entry name" value="FPG_N"/>
</dbReference>
<dbReference type="GO" id="GO:0003906">
    <property type="term" value="F:DNA-(apurinic or apyrimidinic site) endonuclease activity"/>
    <property type="evidence" value="ECO:0007669"/>
    <property type="project" value="InterPro"/>
</dbReference>
<keyword evidence="8" id="KW-0511">Multifunctional enzyme</keyword>
<proteinExistence type="inferred from homology"/>
<dbReference type="InterPro" id="IPR015886">
    <property type="entry name" value="H2TH_FPG"/>
</dbReference>
<dbReference type="PANTHER" id="PTHR22993:SF9">
    <property type="entry name" value="FORMAMIDOPYRIMIDINE-DNA GLYCOSYLASE"/>
    <property type="match status" value="1"/>
</dbReference>
<dbReference type="KEGG" id="cphy:B5808_13230"/>
<comment type="similarity">
    <text evidence="2">Belongs to the FPG family.</text>
</comment>
<dbReference type="Proteomes" id="UP000192775">
    <property type="component" value="Chromosome"/>
</dbReference>
<dbReference type="EMBL" id="CP020715">
    <property type="protein sequence ID" value="ARJ06075.1"/>
    <property type="molecule type" value="Genomic_DNA"/>
</dbReference>
<keyword evidence="5" id="KW-0238">DNA-binding</keyword>
<name>A0A1X9LLK1_9MICO</name>
<evidence type="ECO:0000256" key="3">
    <source>
        <dbReference type="ARBA" id="ARBA00022763"/>
    </source>
</evidence>
<organism evidence="11 12">
    <name type="scientific">Cnuibacter physcomitrellae</name>
    <dbReference type="NCBI Taxonomy" id="1619308"/>
    <lineage>
        <taxon>Bacteria</taxon>
        <taxon>Bacillati</taxon>
        <taxon>Actinomycetota</taxon>
        <taxon>Actinomycetes</taxon>
        <taxon>Micrococcales</taxon>
        <taxon>Microbacteriaceae</taxon>
        <taxon>Cnuibacter</taxon>
    </lineage>
</organism>
<dbReference type="Pfam" id="PF01149">
    <property type="entry name" value="Fapy_DNA_glyco"/>
    <property type="match status" value="1"/>
</dbReference>
<accession>A0A1X9LLK1</accession>
<dbReference type="GO" id="GO:0008270">
    <property type="term" value="F:zinc ion binding"/>
    <property type="evidence" value="ECO:0007669"/>
    <property type="project" value="InterPro"/>
</dbReference>
<dbReference type="RefSeq" id="WP_085020213.1">
    <property type="nucleotide sequence ID" value="NZ_BMHD01000001.1"/>
</dbReference>
<evidence type="ECO:0000256" key="6">
    <source>
        <dbReference type="ARBA" id="ARBA00023204"/>
    </source>
</evidence>
<dbReference type="GO" id="GO:0003684">
    <property type="term" value="F:damaged DNA binding"/>
    <property type="evidence" value="ECO:0007669"/>
    <property type="project" value="InterPro"/>
</dbReference>
<feature type="domain" description="Formamidopyrimidine-DNA glycosylase catalytic" evidence="10">
    <location>
        <begin position="2"/>
        <end position="121"/>
    </location>
</feature>
<dbReference type="STRING" id="1619308.B5808_13230"/>
<evidence type="ECO:0000256" key="1">
    <source>
        <dbReference type="ARBA" id="ARBA00001668"/>
    </source>
</evidence>
<keyword evidence="9" id="KW-0326">Glycosidase</keyword>
<evidence type="ECO:0000256" key="5">
    <source>
        <dbReference type="ARBA" id="ARBA00023125"/>
    </source>
</evidence>
<dbReference type="PANTHER" id="PTHR22993">
    <property type="entry name" value="FORMAMIDOPYRIMIDINE-DNA GLYCOSYLASE"/>
    <property type="match status" value="1"/>
</dbReference>
<evidence type="ECO:0000256" key="7">
    <source>
        <dbReference type="ARBA" id="ARBA00023239"/>
    </source>
</evidence>
<dbReference type="InterPro" id="IPR010979">
    <property type="entry name" value="Ribosomal_uS13-like_H2TH"/>
</dbReference>
<keyword evidence="4" id="KW-0378">Hydrolase</keyword>
<comment type="catalytic activity">
    <reaction evidence="1">
        <text>Hydrolysis of DNA containing ring-opened 7-methylguanine residues, releasing 2,6-diamino-4-hydroxy-5-(N-methyl)formamidopyrimidine.</text>
        <dbReference type="EC" id="3.2.2.23"/>
    </reaction>
</comment>
<protein>
    <submittedName>
        <fullName evidence="11">Endonuclease VIII</fullName>
    </submittedName>
</protein>
<keyword evidence="11" id="KW-0540">Nuclease</keyword>
<dbReference type="GO" id="GO:0034039">
    <property type="term" value="F:8-oxo-7,8-dihydroguanine DNA N-glycosylase activity"/>
    <property type="evidence" value="ECO:0007669"/>
    <property type="project" value="TreeGrafter"/>
</dbReference>
<evidence type="ECO:0000256" key="2">
    <source>
        <dbReference type="ARBA" id="ARBA00009409"/>
    </source>
</evidence>
<keyword evidence="3" id="KW-0227">DNA damage</keyword>
<keyword evidence="11" id="KW-0255">Endonuclease</keyword>
<dbReference type="AlphaFoldDB" id="A0A1X9LLK1"/>
<evidence type="ECO:0000313" key="11">
    <source>
        <dbReference type="EMBL" id="ARJ06075.1"/>
    </source>
</evidence>
<dbReference type="Pfam" id="PF06831">
    <property type="entry name" value="H2TH"/>
    <property type="match status" value="1"/>
</dbReference>
<evidence type="ECO:0000256" key="9">
    <source>
        <dbReference type="ARBA" id="ARBA00023295"/>
    </source>
</evidence>
<evidence type="ECO:0000313" key="12">
    <source>
        <dbReference type="Proteomes" id="UP000192775"/>
    </source>
</evidence>
<dbReference type="SMART" id="SM01232">
    <property type="entry name" value="H2TH"/>
    <property type="match status" value="1"/>
</dbReference>
<dbReference type="SUPFAM" id="SSF81624">
    <property type="entry name" value="N-terminal domain of MutM-like DNA repair proteins"/>
    <property type="match status" value="1"/>
</dbReference>
<evidence type="ECO:0000259" key="10">
    <source>
        <dbReference type="PROSITE" id="PS51068"/>
    </source>
</evidence>